<dbReference type="AlphaFoldDB" id="A0ABD1RM94"/>
<keyword evidence="5" id="KW-0256">Endoplasmic reticulum</keyword>
<dbReference type="Proteomes" id="UP001604277">
    <property type="component" value="Unassembled WGS sequence"/>
</dbReference>
<name>A0ABD1RM94_9LAMI</name>
<dbReference type="EMBL" id="JBFOLJ010000012">
    <property type="protein sequence ID" value="KAL2489527.1"/>
    <property type="molecule type" value="Genomic_DNA"/>
</dbReference>
<evidence type="ECO:0000313" key="13">
    <source>
        <dbReference type="Proteomes" id="UP001604277"/>
    </source>
</evidence>
<feature type="compositionally biased region" description="Polar residues" evidence="11">
    <location>
        <begin position="544"/>
        <end position="554"/>
    </location>
</feature>
<keyword evidence="8" id="KW-0472">Membrane</keyword>
<feature type="region of interest" description="Disordered" evidence="11">
    <location>
        <begin position="491"/>
        <end position="554"/>
    </location>
</feature>
<evidence type="ECO:0000256" key="5">
    <source>
        <dbReference type="ARBA" id="ARBA00022824"/>
    </source>
</evidence>
<gene>
    <name evidence="12" type="ORF">Fot_42819</name>
</gene>
<dbReference type="GO" id="GO:0005886">
    <property type="term" value="C:plasma membrane"/>
    <property type="evidence" value="ECO:0007669"/>
    <property type="project" value="UniProtKB-SubCell"/>
</dbReference>
<comment type="similarity">
    <text evidence="9">Belongs to the plant Proton pump-interactor protein family.</text>
</comment>
<comment type="caution">
    <text evidence="12">The sequence shown here is derived from an EMBL/GenBank/DDBJ whole genome shotgun (WGS) entry which is preliminary data.</text>
</comment>
<evidence type="ECO:0000256" key="3">
    <source>
        <dbReference type="ARBA" id="ARBA00022475"/>
    </source>
</evidence>
<keyword evidence="7 10" id="KW-0175">Coiled coil</keyword>
<feature type="compositionally biased region" description="Basic and acidic residues" evidence="11">
    <location>
        <begin position="491"/>
        <end position="519"/>
    </location>
</feature>
<evidence type="ECO:0000256" key="9">
    <source>
        <dbReference type="ARBA" id="ARBA00038080"/>
    </source>
</evidence>
<evidence type="ECO:0000256" key="7">
    <source>
        <dbReference type="ARBA" id="ARBA00023054"/>
    </source>
</evidence>
<feature type="region of interest" description="Disordered" evidence="11">
    <location>
        <begin position="414"/>
        <end position="436"/>
    </location>
</feature>
<dbReference type="GO" id="GO:0005789">
    <property type="term" value="C:endoplasmic reticulum membrane"/>
    <property type="evidence" value="ECO:0007669"/>
    <property type="project" value="UniProtKB-SubCell"/>
</dbReference>
<protein>
    <submittedName>
        <fullName evidence="12">Proton pump interactor 1</fullName>
    </submittedName>
</protein>
<keyword evidence="13" id="KW-1185">Reference proteome</keyword>
<keyword evidence="6" id="KW-1133">Transmembrane helix</keyword>
<accession>A0ABD1RM94</accession>
<evidence type="ECO:0000256" key="11">
    <source>
        <dbReference type="SAM" id="MobiDB-lite"/>
    </source>
</evidence>
<reference evidence="13" key="1">
    <citation type="submission" date="2024-07" db="EMBL/GenBank/DDBJ databases">
        <title>Two chromosome-level genome assemblies of Korean endemic species Abeliophyllum distichum and Forsythia ovata (Oleaceae).</title>
        <authorList>
            <person name="Jang H."/>
        </authorList>
    </citation>
    <scope>NUCLEOTIDE SEQUENCE [LARGE SCALE GENOMIC DNA]</scope>
</reference>
<keyword evidence="4" id="KW-0812">Transmembrane</keyword>
<comment type="subcellular location">
    <subcellularLocation>
        <location evidence="1">Cell membrane</location>
        <topology evidence="1">Single-pass membrane protein</topology>
    </subcellularLocation>
    <subcellularLocation>
        <location evidence="2">Endoplasmic reticulum membrane</location>
        <topology evidence="2">Single-pass membrane protein</topology>
    </subcellularLocation>
</comment>
<evidence type="ECO:0000256" key="2">
    <source>
        <dbReference type="ARBA" id="ARBA00004389"/>
    </source>
</evidence>
<evidence type="ECO:0000256" key="1">
    <source>
        <dbReference type="ARBA" id="ARBA00004162"/>
    </source>
</evidence>
<evidence type="ECO:0000256" key="4">
    <source>
        <dbReference type="ARBA" id="ARBA00022692"/>
    </source>
</evidence>
<evidence type="ECO:0000256" key="6">
    <source>
        <dbReference type="ARBA" id="ARBA00022989"/>
    </source>
</evidence>
<dbReference type="PANTHER" id="PTHR32219">
    <property type="entry name" value="RNA-BINDING PROTEIN YLMH-RELATED"/>
    <property type="match status" value="1"/>
</dbReference>
<organism evidence="12 13">
    <name type="scientific">Forsythia ovata</name>
    <dbReference type="NCBI Taxonomy" id="205694"/>
    <lineage>
        <taxon>Eukaryota</taxon>
        <taxon>Viridiplantae</taxon>
        <taxon>Streptophyta</taxon>
        <taxon>Embryophyta</taxon>
        <taxon>Tracheophyta</taxon>
        <taxon>Spermatophyta</taxon>
        <taxon>Magnoliopsida</taxon>
        <taxon>eudicotyledons</taxon>
        <taxon>Gunneridae</taxon>
        <taxon>Pentapetalae</taxon>
        <taxon>asterids</taxon>
        <taxon>lamiids</taxon>
        <taxon>Lamiales</taxon>
        <taxon>Oleaceae</taxon>
        <taxon>Forsythieae</taxon>
        <taxon>Forsythia</taxon>
    </lineage>
</organism>
<evidence type="ECO:0000256" key="8">
    <source>
        <dbReference type="ARBA" id="ARBA00023136"/>
    </source>
</evidence>
<feature type="coiled-coil region" evidence="10">
    <location>
        <begin position="227"/>
        <end position="319"/>
    </location>
</feature>
<proteinExistence type="inferred from homology"/>
<evidence type="ECO:0000313" key="12">
    <source>
        <dbReference type="EMBL" id="KAL2489527.1"/>
    </source>
</evidence>
<dbReference type="PANTHER" id="PTHR32219:SF3">
    <property type="entry name" value="CALPONIN-LIKE DOMAIN PROTEIN"/>
    <property type="match status" value="1"/>
</dbReference>
<keyword evidence="3" id="KW-1003">Cell membrane</keyword>
<evidence type="ECO:0000256" key="10">
    <source>
        <dbReference type="SAM" id="Coils"/>
    </source>
</evidence>
<dbReference type="InterPro" id="IPR055282">
    <property type="entry name" value="PPI1-4"/>
</dbReference>
<sequence length="581" mass="65222">MFLYQLTTFQLQLLRFTSLKPEIENSDSKSTEEYTFPIDGPKLEINVENNPVVDDIMLSCTTKDARSGSENLVLQLQESEDPGKLYGSGISTASPKGSTAVVLAGENVIVEAVTRPFSFVRILNFNERKLSEQIKHAQLEVDEKTKLRGAIQLEIQKTRAKCQTHGVGYEASMIENKAARNLVRLKHSEIDSLHSVINRANNVMTIEDLDSRICNMEHMIQHETLPLKEEKKLIREIKQQKQQREKLFRSMGSQDEIQQALDKREEVEERLKILKNELDGLKDMISKTKEAAMAADRKREDENRKAEELKAQFRAADDIRQAAYAQLQSLRKEHIEKVENIMELWYTSDEFRKEYVKQNASSTPTRIGTLDGSSLGPDEVSPILPGYMNERVDKLGLTPAKAGSIPSSHLELAEPKNSTVTNKKPAKAVMGNGSTTVSGEDVINEIEKEAMKSKEEVELERKEKEELRVEAEAKLKEQLRLEEIAKAKLALERKKRNAEKAQRRAELRAQKEAEQKEQGSLRAPVSGKVAKAQKVPRTAKASKAESQTPVANIGSHSGNNLTPVGACRYDSSLGNLLCSCC</sequence>